<dbReference type="AlphaFoldDB" id="A0A2T8F7K5"/>
<dbReference type="InterPro" id="IPR007263">
    <property type="entry name" value="DCC1-like"/>
</dbReference>
<gene>
    <name evidence="1" type="ORF">DDE18_17070</name>
</gene>
<comment type="caution">
    <text evidence="1">The sequence shown here is derived from an EMBL/GenBank/DDBJ whole genome shotgun (WGS) entry which is preliminary data.</text>
</comment>
<dbReference type="Pfam" id="PF04134">
    <property type="entry name" value="DCC1-like"/>
    <property type="match status" value="1"/>
</dbReference>
<dbReference type="EMBL" id="QDGZ01000007">
    <property type="protein sequence ID" value="PVG81696.1"/>
    <property type="molecule type" value="Genomic_DNA"/>
</dbReference>
<dbReference type="Proteomes" id="UP000246018">
    <property type="component" value="Unassembled WGS sequence"/>
</dbReference>
<accession>A0A2T8F7K5</accession>
<dbReference type="OrthoDB" id="9813713at2"/>
<protein>
    <submittedName>
        <fullName evidence="1">DUF393 domain-containing protein</fullName>
    </submittedName>
</protein>
<keyword evidence="2" id="KW-1185">Reference proteome</keyword>
<proteinExistence type="predicted"/>
<reference evidence="1 2" key="1">
    <citation type="submission" date="2018-04" db="EMBL/GenBank/DDBJ databases">
        <title>Genome of Nocardioides gansuensis WSJ-1.</title>
        <authorList>
            <person name="Wu S."/>
            <person name="Wang G."/>
        </authorList>
    </citation>
    <scope>NUCLEOTIDE SEQUENCE [LARGE SCALE GENOMIC DNA]</scope>
    <source>
        <strain evidence="1 2">WSJ-1</strain>
    </source>
</reference>
<organism evidence="1 2">
    <name type="scientific">Nocardioides gansuensis</name>
    <dbReference type="NCBI Taxonomy" id="2138300"/>
    <lineage>
        <taxon>Bacteria</taxon>
        <taxon>Bacillati</taxon>
        <taxon>Actinomycetota</taxon>
        <taxon>Actinomycetes</taxon>
        <taxon>Propionibacteriales</taxon>
        <taxon>Nocardioidaceae</taxon>
        <taxon>Nocardioides</taxon>
    </lineage>
</organism>
<dbReference type="GO" id="GO:0015035">
    <property type="term" value="F:protein-disulfide reductase activity"/>
    <property type="evidence" value="ECO:0007669"/>
    <property type="project" value="InterPro"/>
</dbReference>
<evidence type="ECO:0000313" key="2">
    <source>
        <dbReference type="Proteomes" id="UP000246018"/>
    </source>
</evidence>
<name>A0A2T8F7K5_9ACTN</name>
<sequence>MPSRTCHDGRVTGTLVYDADCGFCARCARWAEARMAAGNQVVPSHALELHAAGLSREDVDEAAWFLPSAGTGLRGHLAIAAALRECGGPWALLGRVIGSRLLSPLASRAYAALAGRRGSLPGSDGTCGLDR</sequence>
<evidence type="ECO:0000313" key="1">
    <source>
        <dbReference type="EMBL" id="PVG81696.1"/>
    </source>
</evidence>